<dbReference type="InterPro" id="IPR001279">
    <property type="entry name" value="Metallo-B-lactamas"/>
</dbReference>
<dbReference type="STRING" id="312017.Q22YX3"/>
<dbReference type="InParanoid" id="Q22YX3"/>
<dbReference type="GO" id="GO:0046872">
    <property type="term" value="F:metal ion binding"/>
    <property type="evidence" value="ECO:0007669"/>
    <property type="project" value="UniProtKB-KW"/>
</dbReference>
<dbReference type="Pfam" id="PF00753">
    <property type="entry name" value="Lactamase_B"/>
    <property type="match status" value="1"/>
</dbReference>
<evidence type="ECO:0000313" key="4">
    <source>
        <dbReference type="Proteomes" id="UP000009168"/>
    </source>
</evidence>
<dbReference type="PROSITE" id="PS51257">
    <property type="entry name" value="PROKAR_LIPOPROTEIN"/>
    <property type="match status" value="1"/>
</dbReference>
<dbReference type="Gene3D" id="3.40.250.10">
    <property type="entry name" value="Rhodanese-like domain"/>
    <property type="match status" value="2"/>
</dbReference>
<dbReference type="SMART" id="SM00450">
    <property type="entry name" value="RHOD"/>
    <property type="match status" value="2"/>
</dbReference>
<evidence type="ECO:0000259" key="2">
    <source>
        <dbReference type="PROSITE" id="PS50206"/>
    </source>
</evidence>
<protein>
    <submittedName>
        <fullName evidence="3">Metallo-beta-lactamase family protein</fullName>
    </submittedName>
</protein>
<dbReference type="Proteomes" id="UP000009168">
    <property type="component" value="Unassembled WGS sequence"/>
</dbReference>
<evidence type="ECO:0000313" key="3">
    <source>
        <dbReference type="EMBL" id="EAR90548.2"/>
    </source>
</evidence>
<organism evidence="3 4">
    <name type="scientific">Tetrahymena thermophila (strain SB210)</name>
    <dbReference type="NCBI Taxonomy" id="312017"/>
    <lineage>
        <taxon>Eukaryota</taxon>
        <taxon>Sar</taxon>
        <taxon>Alveolata</taxon>
        <taxon>Ciliophora</taxon>
        <taxon>Intramacronucleata</taxon>
        <taxon>Oligohymenophorea</taxon>
        <taxon>Hymenostomatida</taxon>
        <taxon>Tetrahymenina</taxon>
        <taxon>Tetrahymenidae</taxon>
        <taxon>Tetrahymena</taxon>
    </lineage>
</organism>
<dbReference type="SUPFAM" id="SSF56281">
    <property type="entry name" value="Metallo-hydrolase/oxidoreductase"/>
    <property type="match status" value="1"/>
</dbReference>
<dbReference type="RefSeq" id="XP_001010793.2">
    <property type="nucleotide sequence ID" value="XM_001010793.3"/>
</dbReference>
<sequence length="480" mass="53134">MDPKLLVKEGKSYYIQQFFTGCLAEMAYYIESDKVAVIIDPMRDYQRYIDLLNQRGATLKYVIETHFHADFVSSHLDIAKITGATIVFGPTASPKYEIKVASDEEILEIGSVKLQVLHTPGHTPESSCYLLLDENNTAQCVFTGDTLFLGDVGRPDLACNSNVTKEDLAGQLFDSLRSKIFKLPRDIIVYPAHGAGSSCGKNISDGTFDTLENQFKTNWALQESVTREEFVSRLVKISAPPQYYFYDARINREGYESLDIVLERSTKALTVDQVKQEVQDGAIIVDGRSNQDYVHEFIPGSFFLSLGMPFAQWIGTLIKPETKLIIVAPAGQEKEAIVRLARIGYHTVLGYLDGGINAWKNAGLPLDHSKDVTAEDFVENLSNGIYAIDVRKPDELINGGSVKGLKNVELTVLEAELTKNPNLFPKDQDLYIMCRSGQRSVVAISILKKFGYDKLINVAGGFIAVEKTGASEVVGPTCTN</sequence>
<dbReference type="GeneID" id="7845742"/>
<gene>
    <name evidence="3" type="ORF">TTHERM_00120980</name>
</gene>
<dbReference type="OrthoDB" id="449487at2759"/>
<dbReference type="CDD" id="cd07724">
    <property type="entry name" value="POD-like_MBL-fold"/>
    <property type="match status" value="1"/>
</dbReference>
<proteinExistence type="predicted"/>
<dbReference type="AlphaFoldDB" id="Q22YX3"/>
<dbReference type="FunFam" id="3.60.15.10:FF:000030">
    <property type="entry name" value="Metallo-beta-lactamase family protein"/>
    <property type="match status" value="1"/>
</dbReference>
<feature type="domain" description="Rhodanese" evidence="2">
    <location>
        <begin position="381"/>
        <end position="474"/>
    </location>
</feature>
<dbReference type="GO" id="GO:0006749">
    <property type="term" value="P:glutathione metabolic process"/>
    <property type="evidence" value="ECO:0007669"/>
    <property type="project" value="InterPro"/>
</dbReference>
<dbReference type="CDD" id="cd00158">
    <property type="entry name" value="RHOD"/>
    <property type="match status" value="1"/>
</dbReference>
<dbReference type="SUPFAM" id="SSF52821">
    <property type="entry name" value="Rhodanese/Cell cycle control phosphatase"/>
    <property type="match status" value="2"/>
</dbReference>
<evidence type="ECO:0000256" key="1">
    <source>
        <dbReference type="ARBA" id="ARBA00022723"/>
    </source>
</evidence>
<keyword evidence="4" id="KW-1185">Reference proteome</keyword>
<dbReference type="GO" id="GO:0050313">
    <property type="term" value="F:sulfur dioxygenase activity"/>
    <property type="evidence" value="ECO:0007669"/>
    <property type="project" value="InterPro"/>
</dbReference>
<reference evidence="4" key="1">
    <citation type="journal article" date="2006" name="PLoS Biol.">
        <title>Macronuclear genome sequence of the ciliate Tetrahymena thermophila, a model eukaryote.</title>
        <authorList>
            <person name="Eisen J.A."/>
            <person name="Coyne R.S."/>
            <person name="Wu M."/>
            <person name="Wu D."/>
            <person name="Thiagarajan M."/>
            <person name="Wortman J.R."/>
            <person name="Badger J.H."/>
            <person name="Ren Q."/>
            <person name="Amedeo P."/>
            <person name="Jones K.M."/>
            <person name="Tallon L.J."/>
            <person name="Delcher A.L."/>
            <person name="Salzberg S.L."/>
            <person name="Silva J.C."/>
            <person name="Haas B.J."/>
            <person name="Majoros W.H."/>
            <person name="Farzad M."/>
            <person name="Carlton J.M."/>
            <person name="Smith R.K. Jr."/>
            <person name="Garg J."/>
            <person name="Pearlman R.E."/>
            <person name="Karrer K.M."/>
            <person name="Sun L."/>
            <person name="Manning G."/>
            <person name="Elde N.C."/>
            <person name="Turkewitz A.P."/>
            <person name="Asai D.J."/>
            <person name="Wilkes D.E."/>
            <person name="Wang Y."/>
            <person name="Cai H."/>
            <person name="Collins K."/>
            <person name="Stewart B.A."/>
            <person name="Lee S.R."/>
            <person name="Wilamowska K."/>
            <person name="Weinberg Z."/>
            <person name="Ruzzo W.L."/>
            <person name="Wloga D."/>
            <person name="Gaertig J."/>
            <person name="Frankel J."/>
            <person name="Tsao C.-C."/>
            <person name="Gorovsky M.A."/>
            <person name="Keeling P.J."/>
            <person name="Waller R.F."/>
            <person name="Patron N.J."/>
            <person name="Cherry J.M."/>
            <person name="Stover N.A."/>
            <person name="Krieger C.J."/>
            <person name="del Toro C."/>
            <person name="Ryder H.F."/>
            <person name="Williamson S.C."/>
            <person name="Barbeau R.A."/>
            <person name="Hamilton E.P."/>
            <person name="Orias E."/>
        </authorList>
    </citation>
    <scope>NUCLEOTIDE SEQUENCE [LARGE SCALE GENOMIC DNA]</scope>
    <source>
        <strain evidence="4">SB210</strain>
    </source>
</reference>
<dbReference type="HOGENOM" id="CLU_030571_7_1_1"/>
<dbReference type="PANTHER" id="PTHR43084:SF1">
    <property type="entry name" value="PERSULFIDE DIOXYGENASE ETHE1, MITOCHONDRIAL"/>
    <property type="match status" value="1"/>
</dbReference>
<dbReference type="InterPro" id="IPR001763">
    <property type="entry name" value="Rhodanese-like_dom"/>
</dbReference>
<dbReference type="Pfam" id="PF00581">
    <property type="entry name" value="Rhodanese"/>
    <property type="match status" value="2"/>
</dbReference>
<dbReference type="InterPro" id="IPR036866">
    <property type="entry name" value="RibonucZ/Hydroxyglut_hydro"/>
</dbReference>
<dbReference type="KEGG" id="tet:TTHERM_00120980"/>
<accession>Q22YX3</accession>
<name>Q22YX3_TETTS</name>
<dbReference type="eggNOG" id="KOG0814">
    <property type="taxonomic scope" value="Eukaryota"/>
</dbReference>
<dbReference type="GO" id="GO:0070813">
    <property type="term" value="P:hydrogen sulfide metabolic process"/>
    <property type="evidence" value="ECO:0007669"/>
    <property type="project" value="TreeGrafter"/>
</dbReference>
<dbReference type="InterPro" id="IPR036873">
    <property type="entry name" value="Rhodanese-like_dom_sf"/>
</dbReference>
<keyword evidence="1" id="KW-0479">Metal-binding</keyword>
<dbReference type="InterPro" id="IPR044528">
    <property type="entry name" value="POD-like_MBL-fold"/>
</dbReference>
<dbReference type="EMBL" id="GG662798">
    <property type="protein sequence ID" value="EAR90548.2"/>
    <property type="molecule type" value="Genomic_DNA"/>
</dbReference>
<dbReference type="SMART" id="SM00849">
    <property type="entry name" value="Lactamase_B"/>
    <property type="match status" value="1"/>
</dbReference>
<dbReference type="InterPro" id="IPR051682">
    <property type="entry name" value="Mito_Persulfide_Diox"/>
</dbReference>
<feature type="domain" description="Rhodanese" evidence="2">
    <location>
        <begin position="278"/>
        <end position="368"/>
    </location>
</feature>
<dbReference type="Gene3D" id="3.60.15.10">
    <property type="entry name" value="Ribonuclease Z/Hydroxyacylglutathione hydrolase-like"/>
    <property type="match status" value="1"/>
</dbReference>
<dbReference type="PROSITE" id="PS50206">
    <property type="entry name" value="RHODANESE_3"/>
    <property type="match status" value="2"/>
</dbReference>
<dbReference type="PANTHER" id="PTHR43084">
    <property type="entry name" value="PERSULFIDE DIOXYGENASE ETHE1"/>
    <property type="match status" value="1"/>
</dbReference>